<dbReference type="EMBL" id="JAIOIV010000076">
    <property type="protein sequence ID" value="MBZ0156462.1"/>
    <property type="molecule type" value="Genomic_DNA"/>
</dbReference>
<accession>A0A953J8C9</accession>
<dbReference type="PANTHER" id="PTHR40547:SF1">
    <property type="entry name" value="SLL0298 PROTEIN"/>
    <property type="match status" value="1"/>
</dbReference>
<evidence type="ECO:0000313" key="4">
    <source>
        <dbReference type="Proteomes" id="UP000705867"/>
    </source>
</evidence>
<reference evidence="3" key="1">
    <citation type="journal article" date="2021" name="bioRxiv">
        <title>Unraveling nitrogen, sulfur and carbon metabolic pathways and microbial community transcriptional responses to substrate deprivation and toxicity stresses in a bioreactor mimicking anoxic brackish coastal sediment conditions.</title>
        <authorList>
            <person name="Martins P.D."/>
            <person name="Echeveste M.J."/>
            <person name="Arshad A."/>
            <person name="Kurth J."/>
            <person name="Ouboter H."/>
            <person name="Jetten M.S.M."/>
            <person name="Welte C.U."/>
        </authorList>
    </citation>
    <scope>NUCLEOTIDE SEQUENCE</scope>
    <source>
        <strain evidence="3">MAG_39</strain>
    </source>
</reference>
<name>A0A953J8C9_9BACT</name>
<dbReference type="InterPro" id="IPR018639">
    <property type="entry name" value="DUF2062"/>
</dbReference>
<proteinExistence type="predicted"/>
<dbReference type="Proteomes" id="UP000705867">
    <property type="component" value="Unassembled WGS sequence"/>
</dbReference>
<evidence type="ECO:0000259" key="2">
    <source>
        <dbReference type="Pfam" id="PF09835"/>
    </source>
</evidence>
<gene>
    <name evidence="3" type="ORF">K8I29_09680</name>
</gene>
<organism evidence="3 4">
    <name type="scientific">Candidatus Nitrobium versatile</name>
    <dbReference type="NCBI Taxonomy" id="2884831"/>
    <lineage>
        <taxon>Bacteria</taxon>
        <taxon>Pseudomonadati</taxon>
        <taxon>Nitrospirota</taxon>
        <taxon>Nitrospiria</taxon>
        <taxon>Nitrospirales</taxon>
        <taxon>Nitrospiraceae</taxon>
        <taxon>Candidatus Nitrobium</taxon>
    </lineage>
</organism>
<reference evidence="3" key="2">
    <citation type="submission" date="2021-08" db="EMBL/GenBank/DDBJ databases">
        <authorList>
            <person name="Dalcin Martins P."/>
        </authorList>
    </citation>
    <scope>NUCLEOTIDE SEQUENCE</scope>
    <source>
        <strain evidence="3">MAG_39</strain>
    </source>
</reference>
<feature type="domain" description="DUF2062" evidence="2">
    <location>
        <begin position="3"/>
        <end position="144"/>
    </location>
</feature>
<feature type="transmembrane region" description="Helical" evidence="1">
    <location>
        <begin position="20"/>
        <end position="48"/>
    </location>
</feature>
<keyword evidence="1" id="KW-0812">Transmembrane</keyword>
<dbReference type="PANTHER" id="PTHR40547">
    <property type="entry name" value="SLL0298 PROTEIN"/>
    <property type="match status" value="1"/>
</dbReference>
<feature type="transmembrane region" description="Helical" evidence="1">
    <location>
        <begin position="55"/>
        <end position="75"/>
    </location>
</feature>
<protein>
    <submittedName>
        <fullName evidence="3">DUF2062 domain-containing protein</fullName>
    </submittedName>
</protein>
<dbReference type="AlphaFoldDB" id="A0A953J8C9"/>
<feature type="transmembrane region" description="Helical" evidence="1">
    <location>
        <begin position="110"/>
        <end position="133"/>
    </location>
</feature>
<keyword evidence="1" id="KW-1133">Transmembrane helix</keyword>
<evidence type="ECO:0000313" key="3">
    <source>
        <dbReference type="EMBL" id="MBZ0156462.1"/>
    </source>
</evidence>
<evidence type="ECO:0000256" key="1">
    <source>
        <dbReference type="SAM" id="Phobius"/>
    </source>
</evidence>
<keyword evidence="1" id="KW-0472">Membrane</keyword>
<comment type="caution">
    <text evidence="3">The sequence shown here is derived from an EMBL/GenBank/DDBJ whole genome shotgun (WGS) entry which is preliminary data.</text>
</comment>
<dbReference type="Pfam" id="PF09835">
    <property type="entry name" value="DUF2062"/>
    <property type="match status" value="1"/>
</dbReference>
<sequence length="147" mass="16394">MALRDKLREVVSIQDSPRKVALSFAVGVFLGMSPLLGLHTVLGIAAALIFRLNKFVTILGVYITNPWTIVPLYTFSTWLGAKMLGVEEIIPAIDWDGITFSYFLKEMKHLLWPFLFGTTFVGILSAALGYVVIHHAIMKSRSRKEAP</sequence>